<protein>
    <submittedName>
        <fullName evidence="1">Uncharacterized protein</fullName>
    </submittedName>
</protein>
<reference evidence="1 2" key="1">
    <citation type="submission" date="2024-09" db="EMBL/GenBank/DDBJ databases">
        <title>Chromosome-scale assembly of Riccia fluitans.</title>
        <authorList>
            <person name="Paukszto L."/>
            <person name="Sawicki J."/>
            <person name="Karawczyk K."/>
            <person name="Piernik-Szablinska J."/>
            <person name="Szczecinska M."/>
            <person name="Mazdziarz M."/>
        </authorList>
    </citation>
    <scope>NUCLEOTIDE SEQUENCE [LARGE SCALE GENOMIC DNA]</scope>
    <source>
        <strain evidence="1">Rf_01</strain>
        <tissue evidence="1">Aerial parts of the thallus</tissue>
    </source>
</reference>
<evidence type="ECO:0000313" key="2">
    <source>
        <dbReference type="Proteomes" id="UP001605036"/>
    </source>
</evidence>
<dbReference type="EMBL" id="JBHFFA010000007">
    <property type="protein sequence ID" value="KAL2613358.1"/>
    <property type="molecule type" value="Genomic_DNA"/>
</dbReference>
<dbReference type="AlphaFoldDB" id="A0ABD1XWM8"/>
<accession>A0ABD1XWM8</accession>
<gene>
    <name evidence="1" type="ORF">R1flu_025050</name>
</gene>
<keyword evidence="2" id="KW-1185">Reference proteome</keyword>
<evidence type="ECO:0000313" key="1">
    <source>
        <dbReference type="EMBL" id="KAL2613358.1"/>
    </source>
</evidence>
<proteinExistence type="predicted"/>
<sequence length="87" mass="9586">MLRVPTLFPPALGDVPLADVCFSRCYRFVRSVGIFASSQFFRFPNSPLQRSTPATCLPRSTFPLVARSDRFRAANVLISHGVPSTGL</sequence>
<name>A0ABD1XWM8_9MARC</name>
<dbReference type="Proteomes" id="UP001605036">
    <property type="component" value="Unassembled WGS sequence"/>
</dbReference>
<comment type="caution">
    <text evidence="1">The sequence shown here is derived from an EMBL/GenBank/DDBJ whole genome shotgun (WGS) entry which is preliminary data.</text>
</comment>
<organism evidence="1 2">
    <name type="scientific">Riccia fluitans</name>
    <dbReference type="NCBI Taxonomy" id="41844"/>
    <lineage>
        <taxon>Eukaryota</taxon>
        <taxon>Viridiplantae</taxon>
        <taxon>Streptophyta</taxon>
        <taxon>Embryophyta</taxon>
        <taxon>Marchantiophyta</taxon>
        <taxon>Marchantiopsida</taxon>
        <taxon>Marchantiidae</taxon>
        <taxon>Marchantiales</taxon>
        <taxon>Ricciaceae</taxon>
        <taxon>Riccia</taxon>
    </lineage>
</organism>